<evidence type="ECO:0000313" key="10">
    <source>
        <dbReference type="Proteomes" id="UP000000343"/>
    </source>
</evidence>
<keyword evidence="7" id="KW-0998">Cell outer membrane</keyword>
<dbReference type="PANTHER" id="PTHR30026">
    <property type="entry name" value="OUTER MEMBRANE PROTEIN TOLC"/>
    <property type="match status" value="1"/>
</dbReference>
<gene>
    <name evidence="9" type="ordered locus">AciX9_3382</name>
</gene>
<dbReference type="OrthoDB" id="102194at2"/>
<feature type="compositionally biased region" description="Pro residues" evidence="8">
    <location>
        <begin position="67"/>
        <end position="79"/>
    </location>
</feature>
<dbReference type="Gene3D" id="1.20.1600.10">
    <property type="entry name" value="Outer membrane efflux proteins (OEP)"/>
    <property type="match status" value="1"/>
</dbReference>
<dbReference type="KEGG" id="acm:AciX9_3382"/>
<dbReference type="InterPro" id="IPR051906">
    <property type="entry name" value="TolC-like"/>
</dbReference>
<evidence type="ECO:0000313" key="9">
    <source>
        <dbReference type="EMBL" id="ADW70390.1"/>
    </source>
</evidence>
<organism evidence="10">
    <name type="scientific">Granulicella tundricola (strain ATCC BAA-1859 / DSM 23138 / MP5ACTX9)</name>
    <dbReference type="NCBI Taxonomy" id="1198114"/>
    <lineage>
        <taxon>Bacteria</taxon>
        <taxon>Pseudomonadati</taxon>
        <taxon>Acidobacteriota</taxon>
        <taxon>Terriglobia</taxon>
        <taxon>Terriglobales</taxon>
        <taxon>Acidobacteriaceae</taxon>
        <taxon>Granulicella</taxon>
    </lineage>
</organism>
<evidence type="ECO:0000256" key="1">
    <source>
        <dbReference type="ARBA" id="ARBA00004442"/>
    </source>
</evidence>
<dbReference type="EMBL" id="CP002480">
    <property type="protein sequence ID" value="ADW70390.1"/>
    <property type="molecule type" value="Genomic_DNA"/>
</dbReference>
<dbReference type="AlphaFoldDB" id="E8X2U3"/>
<evidence type="ECO:0000256" key="5">
    <source>
        <dbReference type="ARBA" id="ARBA00022692"/>
    </source>
</evidence>
<comment type="subcellular location">
    <subcellularLocation>
        <location evidence="1">Cell outer membrane</location>
    </subcellularLocation>
</comment>
<dbReference type="GO" id="GO:0009279">
    <property type="term" value="C:cell outer membrane"/>
    <property type="evidence" value="ECO:0007669"/>
    <property type="project" value="UniProtKB-SubCell"/>
</dbReference>
<evidence type="ECO:0000256" key="8">
    <source>
        <dbReference type="SAM" id="MobiDB-lite"/>
    </source>
</evidence>
<protein>
    <submittedName>
        <fullName evidence="9">Outer membrane efflux protein</fullName>
    </submittedName>
</protein>
<keyword evidence="6" id="KW-0472">Membrane</keyword>
<dbReference type="Proteomes" id="UP000000343">
    <property type="component" value="Chromosome"/>
</dbReference>
<evidence type="ECO:0000256" key="7">
    <source>
        <dbReference type="ARBA" id="ARBA00023237"/>
    </source>
</evidence>
<feature type="region of interest" description="Disordered" evidence="8">
    <location>
        <begin position="60"/>
        <end position="80"/>
    </location>
</feature>
<proteinExistence type="inferred from homology"/>
<dbReference type="GO" id="GO:0015288">
    <property type="term" value="F:porin activity"/>
    <property type="evidence" value="ECO:0007669"/>
    <property type="project" value="TreeGrafter"/>
</dbReference>
<dbReference type="Pfam" id="PF02321">
    <property type="entry name" value="OEP"/>
    <property type="match status" value="1"/>
</dbReference>
<dbReference type="InterPro" id="IPR003423">
    <property type="entry name" value="OMP_efflux"/>
</dbReference>
<evidence type="ECO:0000256" key="6">
    <source>
        <dbReference type="ARBA" id="ARBA00023136"/>
    </source>
</evidence>
<evidence type="ECO:0000256" key="4">
    <source>
        <dbReference type="ARBA" id="ARBA00022452"/>
    </source>
</evidence>
<dbReference type="PaxDb" id="1198114-AciX9_3382"/>
<dbReference type="SUPFAM" id="SSF56954">
    <property type="entry name" value="Outer membrane efflux proteins (OEP)"/>
    <property type="match status" value="1"/>
</dbReference>
<accession>E8X2U3</accession>
<dbReference type="PANTHER" id="PTHR30026:SF23">
    <property type="entry name" value="TO APRF-PUTATIVE OUTER MEMBRANE EFFLUX PROTEIN OR SECRETED ALKALINE PHOSPHATASE-RELATED"/>
    <property type="match status" value="1"/>
</dbReference>
<keyword evidence="10" id="KW-1185">Reference proteome</keyword>
<comment type="similarity">
    <text evidence="2">Belongs to the outer membrane factor (OMF) (TC 1.B.17) family.</text>
</comment>
<keyword evidence="5" id="KW-0812">Transmembrane</keyword>
<evidence type="ECO:0000256" key="2">
    <source>
        <dbReference type="ARBA" id="ARBA00007613"/>
    </source>
</evidence>
<name>E8X2U3_GRATM</name>
<dbReference type="GO" id="GO:1990281">
    <property type="term" value="C:efflux pump complex"/>
    <property type="evidence" value="ECO:0007669"/>
    <property type="project" value="TreeGrafter"/>
</dbReference>
<keyword evidence="3" id="KW-0813">Transport</keyword>
<dbReference type="HOGENOM" id="CLU_022604_0_0_0"/>
<dbReference type="GO" id="GO:0015562">
    <property type="term" value="F:efflux transmembrane transporter activity"/>
    <property type="evidence" value="ECO:0007669"/>
    <property type="project" value="InterPro"/>
</dbReference>
<dbReference type="STRING" id="1198114.AciX9_3382"/>
<dbReference type="RefSeq" id="WP_013581702.1">
    <property type="nucleotide sequence ID" value="NC_015064.1"/>
</dbReference>
<evidence type="ECO:0000256" key="3">
    <source>
        <dbReference type="ARBA" id="ARBA00022448"/>
    </source>
</evidence>
<sequence length="725" mass="77338">MTHPSRQTNSFNTPNTLVCPTLIAASSRLGWASSEARPLLPKLAIAAAFAFTLSFSHAQQPQAQNPPALPTTPTPPSVPPISAFTPGVPTLLTGLPDTIPTRSAPAGLVSRRFFGPYRRPTVPPLFPGAGDRLRSLVHDGKLYLSAKDAIALAIESNLDVEVERYNLLLADTDKLRASGGGTLRGIDYTIAEPPNGVGGPGSPLLNTAAVNPNPTTPTVTDLTSLNSNTQATTNLSEASTATAVYAAGPSIPLFDPNLFLEAGYFRRSDTVTLTGGTTGTTGTTGTGATTGATTTTPGALNFVTANVSYIQGFHTGTQLELTVNNDSSVIYGSNSSYDPFSRPSTSGTVTQPLLRGFGRDVNTRFIKIANENKKIGRLLFEQQVLETVYGISRIYFDLVSLGENVAVQQEALRAAQKLRDDDANQVIEGTLAPIELTRVSALVSSSEFSLIQAQGLYRQQEVILRNQLLRADSPVFAAGFTEIVPTDTIVVPELLPETPVGDLIDRALERRPDLAQAQLQIKTGQINVAASRNQALPQLNAYVNAQTRGSTEQAYEQLGTPGTGIPTLPQNFALGGLRVSTIVQGGVQLNLPLRNRVAESDAARDGIQLRQVQARAEKLSNQIRQDIENATIAVDTAFAAYKASRASRGAQEQLLSAERDKLEFGQSTPLNVLQDEAYVAQAKSTEIAARSNYQKAQIELDRTLGDLLEKNGITLEDAVQGTVKQ</sequence>
<reference evidence="10" key="1">
    <citation type="submission" date="2011-01" db="EMBL/GenBank/DDBJ databases">
        <title>Complete sequence of chromosome of Acidobacterium sp. MP5ACTX9.</title>
        <authorList>
            <consortium name="US DOE Joint Genome Institute"/>
            <person name="Lucas S."/>
            <person name="Copeland A."/>
            <person name="Lapidus A."/>
            <person name="Cheng J.-F."/>
            <person name="Goodwin L."/>
            <person name="Pitluck S."/>
            <person name="Teshima H."/>
            <person name="Detter J.C."/>
            <person name="Han C."/>
            <person name="Tapia R."/>
            <person name="Land M."/>
            <person name="Hauser L."/>
            <person name="Kyrpides N."/>
            <person name="Ivanova N."/>
            <person name="Ovchinnikova G."/>
            <person name="Pagani I."/>
            <person name="Rawat S.R."/>
            <person name="Mannisto M."/>
            <person name="Haggblom M.M."/>
            <person name="Woyke T."/>
        </authorList>
    </citation>
    <scope>NUCLEOTIDE SEQUENCE [LARGE SCALE GENOMIC DNA]</scope>
    <source>
        <strain evidence="10">MP5ACTX9</strain>
    </source>
</reference>
<keyword evidence="4" id="KW-1134">Transmembrane beta strand</keyword>
<dbReference type="eggNOG" id="COG1538">
    <property type="taxonomic scope" value="Bacteria"/>
</dbReference>